<dbReference type="InterPro" id="IPR027032">
    <property type="entry name" value="Twinkle-like"/>
</dbReference>
<dbReference type="EMBL" id="VRMN01000002">
    <property type="protein sequence ID" value="KAA8496676.1"/>
    <property type="molecule type" value="Genomic_DNA"/>
</dbReference>
<dbReference type="CDD" id="cd01029">
    <property type="entry name" value="TOPRIM_primases"/>
    <property type="match status" value="1"/>
</dbReference>
<proteinExistence type="predicted"/>
<dbReference type="PANTHER" id="PTHR12873">
    <property type="entry name" value="T7-LIKE MITOCHONDRIAL DNA HELICASE"/>
    <property type="match status" value="1"/>
</dbReference>
<dbReference type="Proteomes" id="UP000324585">
    <property type="component" value="Unassembled WGS sequence"/>
</dbReference>
<accession>A0A5J4YZD1</accession>
<dbReference type="GO" id="GO:0043139">
    <property type="term" value="F:5'-3' DNA helicase activity"/>
    <property type="evidence" value="ECO:0007669"/>
    <property type="project" value="InterPro"/>
</dbReference>
<dbReference type="OrthoDB" id="275278at2759"/>
<evidence type="ECO:0000313" key="2">
    <source>
        <dbReference type="EMBL" id="KAA8496676.1"/>
    </source>
</evidence>
<dbReference type="SMART" id="SM00493">
    <property type="entry name" value="TOPRIM"/>
    <property type="match status" value="1"/>
</dbReference>
<comment type="caution">
    <text evidence="2">The sequence shown here is derived from an EMBL/GenBank/DDBJ whole genome shotgun (WGS) entry which is preliminary data.</text>
</comment>
<dbReference type="PANTHER" id="PTHR12873:SF0">
    <property type="entry name" value="TWINKLE MTDNA HELICASE"/>
    <property type="match status" value="1"/>
</dbReference>
<feature type="domain" description="Toprim" evidence="1">
    <location>
        <begin position="126"/>
        <end position="198"/>
    </location>
</feature>
<keyword evidence="3" id="KW-1185">Reference proteome</keyword>
<dbReference type="GO" id="GO:0003697">
    <property type="term" value="F:single-stranded DNA binding"/>
    <property type="evidence" value="ECO:0007669"/>
    <property type="project" value="InterPro"/>
</dbReference>
<dbReference type="Pfam" id="PF13155">
    <property type="entry name" value="Toprim_2"/>
    <property type="match status" value="1"/>
</dbReference>
<dbReference type="InterPro" id="IPR034154">
    <property type="entry name" value="TOPRIM_DnaG/twinkle"/>
</dbReference>
<organism evidence="2 3">
    <name type="scientific">Porphyridium purpureum</name>
    <name type="common">Red alga</name>
    <name type="synonym">Porphyridium cruentum</name>
    <dbReference type="NCBI Taxonomy" id="35688"/>
    <lineage>
        <taxon>Eukaryota</taxon>
        <taxon>Rhodophyta</taxon>
        <taxon>Bangiophyceae</taxon>
        <taxon>Porphyridiales</taxon>
        <taxon>Porphyridiaceae</taxon>
        <taxon>Porphyridium</taxon>
    </lineage>
</organism>
<name>A0A5J4YZD1_PORPP</name>
<dbReference type="SUPFAM" id="SSF56731">
    <property type="entry name" value="DNA primase core"/>
    <property type="match status" value="1"/>
</dbReference>
<protein>
    <submittedName>
        <fullName evidence="2">Twinkle protein, mitochondrial</fullName>
    </submittedName>
</protein>
<dbReference type="InterPro" id="IPR006171">
    <property type="entry name" value="TOPRIM_dom"/>
</dbReference>
<evidence type="ECO:0000259" key="1">
    <source>
        <dbReference type="SMART" id="SM00493"/>
    </source>
</evidence>
<evidence type="ECO:0000313" key="3">
    <source>
        <dbReference type="Proteomes" id="UP000324585"/>
    </source>
</evidence>
<sequence length="256" mass="29006">MYARSARSARMPTVFGYCTIPTRFLESRARGAALRRAMGDYGECAAAWAYLEQQRRLRPSTAEHFGVKVEPGAFVFPIFSAGGEVVMEKRRQLRYKSFSYRRLTEERVELRDTLPFGLHCVPKDASEVAVTEGEFDAMSVFQETGIPAVSLSSASQTLSQTFEQCFRRFNIVYLWLDHDAAGMKAKQKLLELLGYFRCKVVQHDLFGCKDANDALQKGMDLKVILGSAQWPTHPTQITYADLHKDVESTFPKLKPK</sequence>
<dbReference type="Gene3D" id="3.40.1360.10">
    <property type="match status" value="1"/>
</dbReference>
<gene>
    <name evidence="2" type="ORF">FVE85_0405</name>
</gene>
<reference evidence="3" key="1">
    <citation type="journal article" date="2019" name="Nat. Commun.">
        <title>Expansion of phycobilisome linker gene families in mesophilic red algae.</title>
        <authorList>
            <person name="Lee J."/>
            <person name="Kim D."/>
            <person name="Bhattacharya D."/>
            <person name="Yoon H.S."/>
        </authorList>
    </citation>
    <scope>NUCLEOTIDE SEQUENCE [LARGE SCALE GENOMIC DNA]</scope>
    <source>
        <strain evidence="3">CCMP 1328</strain>
    </source>
</reference>
<dbReference type="AlphaFoldDB" id="A0A5J4YZD1"/>